<evidence type="ECO:0000256" key="1">
    <source>
        <dbReference type="ARBA" id="ARBA00022485"/>
    </source>
</evidence>
<keyword evidence="7" id="KW-1185">Reference proteome</keyword>
<dbReference type="PROSITE" id="PS51379">
    <property type="entry name" value="4FE4S_FER_2"/>
    <property type="match status" value="2"/>
</dbReference>
<dbReference type="PANTHER" id="PTHR43687">
    <property type="entry name" value="ADENYLYLSULFATE REDUCTASE, BETA SUBUNIT"/>
    <property type="match status" value="1"/>
</dbReference>
<sequence length="78" mass="8556">MSKEWFPLIDEDKCIGCLACYNKCKHSVYDVENGRPVVVYREGCIDGCHGCGNLCPEGAIIYSGEYKEHIKCSCGCGG</sequence>
<evidence type="ECO:0000259" key="5">
    <source>
        <dbReference type="PROSITE" id="PS51379"/>
    </source>
</evidence>
<dbReference type="RefSeq" id="WP_009121365.1">
    <property type="nucleotide sequence ID" value="NZ_FQWK01000003.1"/>
</dbReference>
<keyword evidence="4" id="KW-0411">Iron-sulfur</keyword>
<accession>A0ABP2KTG3</accession>
<dbReference type="InterPro" id="IPR050572">
    <property type="entry name" value="Fe-S_Ferredoxin"/>
</dbReference>
<dbReference type="InterPro" id="IPR017896">
    <property type="entry name" value="4Fe4S_Fe-S-bd"/>
</dbReference>
<proteinExistence type="predicted"/>
<evidence type="ECO:0000313" key="7">
    <source>
        <dbReference type="Proteomes" id="UP000010321"/>
    </source>
</evidence>
<dbReference type="Pfam" id="PF13187">
    <property type="entry name" value="Fer4_9"/>
    <property type="match status" value="1"/>
</dbReference>
<keyword evidence="1" id="KW-0004">4Fe-4S</keyword>
<feature type="domain" description="4Fe-4S ferredoxin-type" evidence="5">
    <location>
        <begin position="35"/>
        <end position="65"/>
    </location>
</feature>
<evidence type="ECO:0000256" key="2">
    <source>
        <dbReference type="ARBA" id="ARBA00022723"/>
    </source>
</evidence>
<dbReference type="SUPFAM" id="SSF54862">
    <property type="entry name" value="4Fe-4S ferredoxins"/>
    <property type="match status" value="1"/>
</dbReference>
<keyword evidence="3" id="KW-0408">Iron</keyword>
<evidence type="ECO:0000256" key="3">
    <source>
        <dbReference type="ARBA" id="ARBA00023004"/>
    </source>
</evidence>
<comment type="caution">
    <text evidence="6">The sequence shown here is derived from an EMBL/GenBank/DDBJ whole genome shotgun (WGS) entry which is preliminary data.</text>
</comment>
<protein>
    <submittedName>
        <fullName evidence="6">Ferredoxin-2</fullName>
    </submittedName>
</protein>
<feature type="domain" description="4Fe-4S ferredoxin-type" evidence="5">
    <location>
        <begin position="5"/>
        <end position="34"/>
    </location>
</feature>
<evidence type="ECO:0000256" key="4">
    <source>
        <dbReference type="ARBA" id="ARBA00023014"/>
    </source>
</evidence>
<reference evidence="6 7" key="1">
    <citation type="submission" date="2011-02" db="EMBL/GenBank/DDBJ databases">
        <authorList>
            <person name="Weinstock G."/>
            <person name="Sodergren E."/>
            <person name="Clifton S."/>
            <person name="Fulton L."/>
            <person name="Fulton B."/>
            <person name="Courtney L."/>
            <person name="Fronick C."/>
            <person name="Harrison M."/>
            <person name="Strong C."/>
            <person name="Farmer C."/>
            <person name="Delahaunty K."/>
            <person name="Markovic C."/>
            <person name="Hall O."/>
            <person name="Minx P."/>
            <person name="Tomlinson C."/>
            <person name="Mitreva M."/>
            <person name="Hou S."/>
            <person name="Chen J."/>
            <person name="Wollam A."/>
            <person name="Pepin K.H."/>
            <person name="Johnson M."/>
            <person name="Bhonagiri V."/>
            <person name="Zhang X."/>
            <person name="Suruliraj S."/>
            <person name="Warren W."/>
            <person name="Chinwalla A."/>
            <person name="Mardis E.R."/>
            <person name="Wilson R.K."/>
        </authorList>
    </citation>
    <scope>NUCLEOTIDE SEQUENCE [LARGE SCALE GENOMIC DNA]</scope>
    <source>
        <strain evidence="6 7">YIT 12056</strain>
    </source>
</reference>
<dbReference type="EMBL" id="AFBM01000010">
    <property type="protein sequence ID" value="EGF52867.1"/>
    <property type="molecule type" value="Genomic_DNA"/>
</dbReference>
<dbReference type="Gene3D" id="3.30.70.20">
    <property type="match status" value="1"/>
</dbReference>
<dbReference type="PANTHER" id="PTHR43687:SF1">
    <property type="entry name" value="FERREDOXIN III"/>
    <property type="match status" value="1"/>
</dbReference>
<dbReference type="Proteomes" id="UP000010321">
    <property type="component" value="Unassembled WGS sequence"/>
</dbReference>
<evidence type="ECO:0000313" key="6">
    <source>
        <dbReference type="EMBL" id="EGF52867.1"/>
    </source>
</evidence>
<keyword evidence="2" id="KW-0479">Metal-binding</keyword>
<organism evidence="6 7">
    <name type="scientific">Bacteroides clarus YIT 12056</name>
    <dbReference type="NCBI Taxonomy" id="762984"/>
    <lineage>
        <taxon>Bacteria</taxon>
        <taxon>Pseudomonadati</taxon>
        <taxon>Bacteroidota</taxon>
        <taxon>Bacteroidia</taxon>
        <taxon>Bacteroidales</taxon>
        <taxon>Bacteroidaceae</taxon>
        <taxon>Bacteroides</taxon>
    </lineage>
</organism>
<name>A0ABP2KTG3_9BACE</name>
<gene>
    <name evidence="6" type="ORF">HMPREF9445_01195</name>
</gene>